<sequence>MEVEKAATSRLVGGARREGWRRWRWRDGWSHTHVWRIKIRRLPRLGRSFLRTEGTRPTPGAPLRVPVPGREVPITSGWKNQRELRLREAEAAGAPGSSLKGPRTDLSDSLPLSLEGRQLEGHQRHTGKN</sequence>
<gene>
    <name evidence="2" type="ORF">HJG59_010190</name>
</gene>
<accession>A0A7J8BKU3</accession>
<feature type="compositionally biased region" description="Basic and acidic residues" evidence="1">
    <location>
        <begin position="80"/>
        <end position="90"/>
    </location>
</feature>
<feature type="region of interest" description="Disordered" evidence="1">
    <location>
        <begin position="50"/>
        <end position="129"/>
    </location>
</feature>
<dbReference type="Proteomes" id="UP000550707">
    <property type="component" value="Unassembled WGS sequence"/>
</dbReference>
<proteinExistence type="predicted"/>
<dbReference type="EMBL" id="JACASF010000025">
    <property type="protein sequence ID" value="KAF6399065.1"/>
    <property type="molecule type" value="Genomic_DNA"/>
</dbReference>
<reference evidence="2 3" key="1">
    <citation type="journal article" date="2020" name="Nature">
        <title>Six reference-quality genomes reveal evolution of bat adaptations.</title>
        <authorList>
            <person name="Jebb D."/>
            <person name="Huang Z."/>
            <person name="Pippel M."/>
            <person name="Hughes G.M."/>
            <person name="Lavrichenko K."/>
            <person name="Devanna P."/>
            <person name="Winkler S."/>
            <person name="Jermiin L.S."/>
            <person name="Skirmuntt E.C."/>
            <person name="Katzourakis A."/>
            <person name="Burkitt-Gray L."/>
            <person name="Ray D.A."/>
            <person name="Sullivan K.A.M."/>
            <person name="Roscito J.G."/>
            <person name="Kirilenko B.M."/>
            <person name="Davalos L.M."/>
            <person name="Corthals A.P."/>
            <person name="Power M.L."/>
            <person name="Jones G."/>
            <person name="Ransome R.D."/>
            <person name="Dechmann D.K.N."/>
            <person name="Locatelli A.G."/>
            <person name="Puechmaille S.J."/>
            <person name="Fedrigo O."/>
            <person name="Jarvis E.D."/>
            <person name="Hiller M."/>
            <person name="Vernes S.C."/>
            <person name="Myers E.W."/>
            <person name="Teeling E.C."/>
        </authorList>
    </citation>
    <scope>NUCLEOTIDE SEQUENCE [LARGE SCALE GENOMIC DNA]</scope>
    <source>
        <strain evidence="2">MMolMol1</strain>
        <tissue evidence="2">Muscle</tissue>
    </source>
</reference>
<organism evidence="2 3">
    <name type="scientific">Molossus molossus</name>
    <name type="common">Pallas' mastiff bat</name>
    <name type="synonym">Vespertilio molossus</name>
    <dbReference type="NCBI Taxonomy" id="27622"/>
    <lineage>
        <taxon>Eukaryota</taxon>
        <taxon>Metazoa</taxon>
        <taxon>Chordata</taxon>
        <taxon>Craniata</taxon>
        <taxon>Vertebrata</taxon>
        <taxon>Euteleostomi</taxon>
        <taxon>Mammalia</taxon>
        <taxon>Eutheria</taxon>
        <taxon>Laurasiatheria</taxon>
        <taxon>Chiroptera</taxon>
        <taxon>Yangochiroptera</taxon>
        <taxon>Molossidae</taxon>
        <taxon>Molossus</taxon>
    </lineage>
</organism>
<comment type="caution">
    <text evidence="2">The sequence shown here is derived from an EMBL/GenBank/DDBJ whole genome shotgun (WGS) entry which is preliminary data.</text>
</comment>
<protein>
    <submittedName>
        <fullName evidence="2">Uncharacterized protein</fullName>
    </submittedName>
</protein>
<dbReference type="AlphaFoldDB" id="A0A7J8BKU3"/>
<evidence type="ECO:0000313" key="3">
    <source>
        <dbReference type="Proteomes" id="UP000550707"/>
    </source>
</evidence>
<name>A0A7J8BKU3_MOLMO</name>
<keyword evidence="3" id="KW-1185">Reference proteome</keyword>
<evidence type="ECO:0000256" key="1">
    <source>
        <dbReference type="SAM" id="MobiDB-lite"/>
    </source>
</evidence>
<evidence type="ECO:0000313" key="2">
    <source>
        <dbReference type="EMBL" id="KAF6399065.1"/>
    </source>
</evidence>
<dbReference type="InParanoid" id="A0A7J8BKU3"/>